<dbReference type="OrthoDB" id="1436917at2759"/>
<evidence type="ECO:0000313" key="2">
    <source>
        <dbReference type="Proteomes" id="UP000000226"/>
    </source>
</evidence>
<keyword evidence="2" id="KW-1185">Reference proteome</keyword>
<name>V7CCK9_PHAVU</name>
<accession>V7CCK9</accession>
<reference evidence="2" key="1">
    <citation type="journal article" date="2014" name="Nat. Genet.">
        <title>A reference genome for common bean and genome-wide analysis of dual domestications.</title>
        <authorList>
            <person name="Schmutz J."/>
            <person name="McClean P.E."/>
            <person name="Mamidi S."/>
            <person name="Wu G.A."/>
            <person name="Cannon S.B."/>
            <person name="Grimwood J."/>
            <person name="Jenkins J."/>
            <person name="Shu S."/>
            <person name="Song Q."/>
            <person name="Chavarro C."/>
            <person name="Torres-Torres M."/>
            <person name="Geffroy V."/>
            <person name="Moghaddam S.M."/>
            <person name="Gao D."/>
            <person name="Abernathy B."/>
            <person name="Barry K."/>
            <person name="Blair M."/>
            <person name="Brick M.A."/>
            <person name="Chovatia M."/>
            <person name="Gepts P."/>
            <person name="Goodstein D.M."/>
            <person name="Gonzales M."/>
            <person name="Hellsten U."/>
            <person name="Hyten D.L."/>
            <person name="Jia G."/>
            <person name="Kelly J.D."/>
            <person name="Kudrna D."/>
            <person name="Lee R."/>
            <person name="Richard M.M."/>
            <person name="Miklas P.N."/>
            <person name="Osorno J.M."/>
            <person name="Rodrigues J."/>
            <person name="Thareau V."/>
            <person name="Urrea C.A."/>
            <person name="Wang M."/>
            <person name="Yu Y."/>
            <person name="Zhang M."/>
            <person name="Wing R.A."/>
            <person name="Cregan P.B."/>
            <person name="Rokhsar D.S."/>
            <person name="Jackson S.A."/>
        </authorList>
    </citation>
    <scope>NUCLEOTIDE SEQUENCE [LARGE SCALE GENOMIC DNA]</scope>
    <source>
        <strain evidence="2">cv. G19833</strain>
    </source>
</reference>
<dbReference type="Proteomes" id="UP000000226">
    <property type="component" value="Chromosome 3"/>
</dbReference>
<dbReference type="Gramene" id="ESW27088">
    <property type="protein sequence ID" value="ESW27088"/>
    <property type="gene ID" value="PHAVU_003G172600g"/>
</dbReference>
<dbReference type="AlphaFoldDB" id="V7CCK9"/>
<organism evidence="1 2">
    <name type="scientific">Phaseolus vulgaris</name>
    <name type="common">Kidney bean</name>
    <name type="synonym">French bean</name>
    <dbReference type="NCBI Taxonomy" id="3885"/>
    <lineage>
        <taxon>Eukaryota</taxon>
        <taxon>Viridiplantae</taxon>
        <taxon>Streptophyta</taxon>
        <taxon>Embryophyta</taxon>
        <taxon>Tracheophyta</taxon>
        <taxon>Spermatophyta</taxon>
        <taxon>Magnoliopsida</taxon>
        <taxon>eudicotyledons</taxon>
        <taxon>Gunneridae</taxon>
        <taxon>Pentapetalae</taxon>
        <taxon>rosids</taxon>
        <taxon>fabids</taxon>
        <taxon>Fabales</taxon>
        <taxon>Fabaceae</taxon>
        <taxon>Papilionoideae</taxon>
        <taxon>50 kb inversion clade</taxon>
        <taxon>NPAAA clade</taxon>
        <taxon>indigoferoid/millettioid clade</taxon>
        <taxon>Phaseoleae</taxon>
        <taxon>Phaseolus</taxon>
    </lineage>
</organism>
<sequence length="171" mass="19834">MPTSKSEEKIDFILRLLQSQRTFQEAMNIRMTNLETQIAQVGKTAKNTLQYFTRRSLKLDMPRFDGSKPLAWIFKIKQFFDYHRTPNDQRLQLVSFSMEGETLACLRGSFRKDFHKEALFKLCQTSTVRGYQYFFELLANRTVGLPPSSLVASFQDSKRGAGISTDLSRKQ</sequence>
<gene>
    <name evidence="1" type="ORF">PHAVU_003G172600g</name>
</gene>
<protein>
    <recommendedName>
        <fullName evidence="3">Retrotransposon gag domain-containing protein</fullName>
    </recommendedName>
</protein>
<evidence type="ECO:0008006" key="3">
    <source>
        <dbReference type="Google" id="ProtNLM"/>
    </source>
</evidence>
<dbReference type="SMR" id="V7CCK9"/>
<proteinExistence type="predicted"/>
<dbReference type="EMBL" id="CM002290">
    <property type="protein sequence ID" value="ESW27088.1"/>
    <property type="molecule type" value="Genomic_DNA"/>
</dbReference>
<evidence type="ECO:0000313" key="1">
    <source>
        <dbReference type="EMBL" id="ESW27088.1"/>
    </source>
</evidence>